<dbReference type="Gene3D" id="1.10.287.1260">
    <property type="match status" value="1"/>
</dbReference>
<dbReference type="InterPro" id="IPR010920">
    <property type="entry name" value="LSM_dom_sf"/>
</dbReference>
<feature type="domain" description="Mechanosensitive ion channel transmembrane helices 2/3" evidence="10">
    <location>
        <begin position="69"/>
        <end position="109"/>
    </location>
</feature>
<dbReference type="InterPro" id="IPR011014">
    <property type="entry name" value="MscS_channel_TM-2"/>
</dbReference>
<dbReference type="eggNOG" id="COG3264">
    <property type="taxonomic scope" value="Bacteria"/>
</dbReference>
<feature type="transmembrane region" description="Helical" evidence="7">
    <location>
        <begin position="58"/>
        <end position="83"/>
    </location>
</feature>
<dbReference type="STRING" id="930.GCA_002079865_02542"/>
<dbReference type="Proteomes" id="UP000095008">
    <property type="component" value="Unassembled WGS sequence"/>
</dbReference>
<dbReference type="SUPFAM" id="SSF82861">
    <property type="entry name" value="Mechanosensitive channel protein MscS (YggB), transmembrane region"/>
    <property type="match status" value="1"/>
</dbReference>
<evidence type="ECO:0000313" key="12">
    <source>
        <dbReference type="EMBL" id="OCX76595.1"/>
    </source>
</evidence>
<feature type="domain" description="Mechanosensitive ion channel MscS" evidence="8">
    <location>
        <begin position="110"/>
        <end position="178"/>
    </location>
</feature>
<keyword evidence="4 7" id="KW-0812">Transmembrane</keyword>
<dbReference type="GO" id="GO:0008381">
    <property type="term" value="F:mechanosensitive monoatomic ion channel activity"/>
    <property type="evidence" value="ECO:0007669"/>
    <property type="project" value="UniProtKB-ARBA"/>
</dbReference>
<dbReference type="Gene3D" id="3.30.70.100">
    <property type="match status" value="1"/>
</dbReference>
<dbReference type="InterPro" id="IPR011066">
    <property type="entry name" value="MscS_channel_C_sf"/>
</dbReference>
<comment type="caution">
    <text evidence="12">The sequence shown here is derived from an EMBL/GenBank/DDBJ whole genome shotgun (WGS) entry which is preliminary data.</text>
</comment>
<dbReference type="EMBL" id="LWRY01000035">
    <property type="protein sequence ID" value="OCX74631.1"/>
    <property type="molecule type" value="Genomic_DNA"/>
</dbReference>
<comment type="similarity">
    <text evidence="2">Belongs to the MscS (TC 1.A.23) family.</text>
</comment>
<keyword evidence="6 7" id="KW-0472">Membrane</keyword>
<evidence type="ECO:0000256" key="1">
    <source>
        <dbReference type="ARBA" id="ARBA00004651"/>
    </source>
</evidence>
<feature type="transmembrane region" description="Helical" evidence="7">
    <location>
        <begin position="95"/>
        <end position="123"/>
    </location>
</feature>
<evidence type="ECO:0000259" key="10">
    <source>
        <dbReference type="Pfam" id="PF21088"/>
    </source>
</evidence>
<reference evidence="12 13" key="1">
    <citation type="journal article" date="2016" name="Int. J. Mol. Sci.">
        <title>Comparative genomics of the extreme acidophile Acidithiobacillus thiooxidans reveals intraspecific divergence and niche adaptation.</title>
        <authorList>
            <person name="Zhang X."/>
            <person name="Feng X."/>
            <person name="Tao J."/>
            <person name="Ma L."/>
            <person name="Xiao Y."/>
            <person name="Liang Y."/>
            <person name="Liu X."/>
            <person name="Yin H."/>
        </authorList>
    </citation>
    <scope>NUCLEOTIDE SEQUENCE [LARGE SCALE GENOMIC DNA]</scope>
    <source>
        <strain evidence="12 13">A02</strain>
        <strain evidence="11">DXS-W</strain>
    </source>
</reference>
<feature type="domain" description="Mechanosensitive ion channel MscS C-terminal" evidence="9">
    <location>
        <begin position="188"/>
        <end position="273"/>
    </location>
</feature>
<dbReference type="InterPro" id="IPR049142">
    <property type="entry name" value="MS_channel_1st"/>
</dbReference>
<keyword evidence="5 7" id="KW-1133">Transmembrane helix</keyword>
<evidence type="ECO:0000256" key="6">
    <source>
        <dbReference type="ARBA" id="ARBA00023136"/>
    </source>
</evidence>
<dbReference type="GO" id="GO:0005886">
    <property type="term" value="C:plasma membrane"/>
    <property type="evidence" value="ECO:0007669"/>
    <property type="project" value="UniProtKB-SubCell"/>
</dbReference>
<proteinExistence type="inferred from homology"/>
<comment type="subcellular location">
    <subcellularLocation>
        <location evidence="1">Cell membrane</location>
        <topology evidence="1">Multi-pass membrane protein</topology>
    </subcellularLocation>
</comment>
<dbReference type="EMBL" id="LWSA01000024">
    <property type="protein sequence ID" value="OCX76595.1"/>
    <property type="molecule type" value="Genomic_DNA"/>
</dbReference>
<evidence type="ECO:0000259" key="8">
    <source>
        <dbReference type="Pfam" id="PF00924"/>
    </source>
</evidence>
<evidence type="ECO:0000256" key="4">
    <source>
        <dbReference type="ARBA" id="ARBA00022692"/>
    </source>
</evidence>
<accession>A0A1C2JK36</accession>
<feature type="transmembrane region" description="Helical" evidence="7">
    <location>
        <begin position="20"/>
        <end position="46"/>
    </location>
</feature>
<evidence type="ECO:0000256" key="2">
    <source>
        <dbReference type="ARBA" id="ARBA00008017"/>
    </source>
</evidence>
<dbReference type="PANTHER" id="PTHR30347:SF1">
    <property type="entry name" value="MECHANOSENSITIVE CHANNEL MSCK"/>
    <property type="match status" value="1"/>
</dbReference>
<dbReference type="InterPro" id="IPR052702">
    <property type="entry name" value="MscS-like_channel"/>
</dbReference>
<evidence type="ECO:0000313" key="14">
    <source>
        <dbReference type="Proteomes" id="UP000095008"/>
    </source>
</evidence>
<evidence type="ECO:0000256" key="7">
    <source>
        <dbReference type="SAM" id="Phobius"/>
    </source>
</evidence>
<sequence length="304" mass="33717">MHDYLGAFWRWFTTPWHLPGNILIEPLGIVEFVLILFFLWWGAIWLRRLIRKTLSRSLGTATAYAISRLTYYIVIALGILIALQTVGVNLSSLSILGGVVGVGLGFGLQNIFSNFASGLILLFEHSIKVGDYIQIKENGLHGEVKKLSVRYTQIMTNDHVDVLVPNSQFVNGEVINWSLDDPVMRIHVPFRVPYGTDREKLRELVVNTALAHPLCTPNKQYPPSLWLNAFGEAGYDCEMIVWVERDGLMRPGSTHAAFNWALADALENAGIEIPRPRQEVVLAPSAASAFAEAAKPVSSSSSST</sequence>
<evidence type="ECO:0000259" key="9">
    <source>
        <dbReference type="Pfam" id="PF21082"/>
    </source>
</evidence>
<dbReference type="Pfam" id="PF21088">
    <property type="entry name" value="MS_channel_1st"/>
    <property type="match status" value="1"/>
</dbReference>
<dbReference type="Pfam" id="PF21082">
    <property type="entry name" value="MS_channel_3rd"/>
    <property type="match status" value="1"/>
</dbReference>
<dbReference type="PANTHER" id="PTHR30347">
    <property type="entry name" value="POTASSIUM CHANNEL RELATED"/>
    <property type="match status" value="1"/>
</dbReference>
<protein>
    <submittedName>
        <fullName evidence="12">Mechanosensitive ion channel protein MscS</fullName>
    </submittedName>
</protein>
<evidence type="ECO:0000313" key="13">
    <source>
        <dbReference type="Proteomes" id="UP000094893"/>
    </source>
</evidence>
<dbReference type="SUPFAM" id="SSF82689">
    <property type="entry name" value="Mechanosensitive channel protein MscS (YggB), C-terminal domain"/>
    <property type="match status" value="1"/>
</dbReference>
<evidence type="ECO:0000256" key="5">
    <source>
        <dbReference type="ARBA" id="ARBA00022989"/>
    </source>
</evidence>
<keyword evidence="3" id="KW-1003">Cell membrane</keyword>
<keyword evidence="14" id="KW-1185">Reference proteome</keyword>
<evidence type="ECO:0000256" key="3">
    <source>
        <dbReference type="ARBA" id="ARBA00022475"/>
    </source>
</evidence>
<dbReference type="SUPFAM" id="SSF50182">
    <property type="entry name" value="Sm-like ribonucleoproteins"/>
    <property type="match status" value="1"/>
</dbReference>
<evidence type="ECO:0000313" key="11">
    <source>
        <dbReference type="EMBL" id="OCX74631.1"/>
    </source>
</evidence>
<dbReference type="Proteomes" id="UP000094893">
    <property type="component" value="Unassembled WGS sequence"/>
</dbReference>
<gene>
    <name evidence="11" type="ORF">A6M23_05540</name>
    <name evidence="12" type="ORF">A6P07_02225</name>
</gene>
<dbReference type="AlphaFoldDB" id="A0A1C2JK36"/>
<name>A0A1C2JK36_ACITH</name>
<dbReference type="InterPro" id="IPR049278">
    <property type="entry name" value="MS_channel_C"/>
</dbReference>
<dbReference type="Pfam" id="PF00924">
    <property type="entry name" value="MS_channel_2nd"/>
    <property type="match status" value="1"/>
</dbReference>
<dbReference type="InterPro" id="IPR006685">
    <property type="entry name" value="MscS_channel_2nd"/>
</dbReference>
<dbReference type="Gene3D" id="2.30.30.60">
    <property type="match status" value="1"/>
</dbReference>
<dbReference type="InterPro" id="IPR023408">
    <property type="entry name" value="MscS_beta-dom_sf"/>
</dbReference>
<dbReference type="RefSeq" id="WP_010640572.1">
    <property type="nucleotide sequence ID" value="NZ_DAIAWO010000011.1"/>
</dbReference>
<dbReference type="GeneID" id="60694662"/>
<organism evidence="12 13">
    <name type="scientific">Acidithiobacillus thiooxidans</name>
    <name type="common">Thiobacillus thiooxidans</name>
    <dbReference type="NCBI Taxonomy" id="930"/>
    <lineage>
        <taxon>Bacteria</taxon>
        <taxon>Pseudomonadati</taxon>
        <taxon>Pseudomonadota</taxon>
        <taxon>Acidithiobacillia</taxon>
        <taxon>Acidithiobacillales</taxon>
        <taxon>Acidithiobacillaceae</taxon>
        <taxon>Acidithiobacillus</taxon>
    </lineage>
</organism>